<evidence type="ECO:0000313" key="1">
    <source>
        <dbReference type="EMBL" id="CEG42810.1"/>
    </source>
</evidence>
<dbReference type="OrthoDB" id="73406at2759"/>
<evidence type="ECO:0000313" key="2">
    <source>
        <dbReference type="Proteomes" id="UP000054928"/>
    </source>
</evidence>
<proteinExistence type="predicted"/>
<sequence>MEVSKYEAKRQRRIELNLKKLQELDVVKLPKHSHRATYTKKVVKHSYPVRRSLRQRQQKEDESIVPDTEFEAKTALKLPLTRLKIMKTDIHKGLDLPRTQLLDSIKDKKAYLSSSQIDIELKEFHTQWLGTQLLPVGKTTVMQSLCRPEYIVKFSKMSGIQPWKNAIVLFVNVESNSPYDNVFNHDTRDGHIVVHFQWFGQNRWHKDSPLVKRLRSTKRGDENLKFDDTYDDKVEMKQEPLLLFIRLEQGPYIYCGQLGYLGHRPESKPLEFRWQLLDVDVSLWNKIGDLML</sequence>
<name>A0A0P1AN31_PLAHL</name>
<reference evidence="2" key="1">
    <citation type="submission" date="2014-09" db="EMBL/GenBank/DDBJ databases">
        <authorList>
            <person name="Sharma Rahul"/>
            <person name="Thines Marco"/>
        </authorList>
    </citation>
    <scope>NUCLEOTIDE SEQUENCE [LARGE SCALE GENOMIC DNA]</scope>
</reference>
<dbReference type="EMBL" id="CCYD01000645">
    <property type="protein sequence ID" value="CEG42810.1"/>
    <property type="molecule type" value="Genomic_DNA"/>
</dbReference>
<keyword evidence="2" id="KW-1185">Reference proteome</keyword>
<dbReference type="AlphaFoldDB" id="A0A0P1AN31"/>
<accession>A0A0P1AN31</accession>
<dbReference type="RefSeq" id="XP_024579179.1">
    <property type="nucleotide sequence ID" value="XM_024728731.1"/>
</dbReference>
<protein>
    <submittedName>
        <fullName evidence="1">Uncharacterized protein</fullName>
    </submittedName>
</protein>
<dbReference type="STRING" id="4781.A0A0P1AN31"/>
<dbReference type="GeneID" id="36408110"/>
<organism evidence="1 2">
    <name type="scientific">Plasmopara halstedii</name>
    <name type="common">Downy mildew of sunflower</name>
    <dbReference type="NCBI Taxonomy" id="4781"/>
    <lineage>
        <taxon>Eukaryota</taxon>
        <taxon>Sar</taxon>
        <taxon>Stramenopiles</taxon>
        <taxon>Oomycota</taxon>
        <taxon>Peronosporomycetes</taxon>
        <taxon>Peronosporales</taxon>
        <taxon>Peronosporaceae</taxon>
        <taxon>Plasmopara</taxon>
    </lineage>
</organism>
<dbReference type="Proteomes" id="UP000054928">
    <property type="component" value="Unassembled WGS sequence"/>
</dbReference>
<dbReference type="OMA" id="QPWKNAI"/>